<dbReference type="EMBL" id="CP000112">
    <property type="protein sequence ID" value="ABB40413.1"/>
    <property type="molecule type" value="Genomic_DNA"/>
</dbReference>
<proteinExistence type="predicted"/>
<feature type="domain" description="Solute-binding protein family 3/N-terminal" evidence="3">
    <location>
        <begin position="39"/>
        <end position="253"/>
    </location>
</feature>
<dbReference type="RefSeq" id="WP_011369294.1">
    <property type="nucleotide sequence ID" value="NC_007519.1"/>
</dbReference>
<feature type="chain" id="PRO_5004219856" description="Solute-binding protein family 3/N-terminal domain-containing protein" evidence="2">
    <location>
        <begin position="26"/>
        <end position="278"/>
    </location>
</feature>
<dbReference type="Proteomes" id="UP000002710">
    <property type="component" value="Chromosome"/>
</dbReference>
<keyword evidence="1 2" id="KW-0732">Signal</keyword>
<dbReference type="PANTHER" id="PTHR35936">
    <property type="entry name" value="MEMBRANE-BOUND LYTIC MUREIN TRANSGLYCOSYLASE F"/>
    <property type="match status" value="1"/>
</dbReference>
<dbReference type="eggNOG" id="COG0834">
    <property type="taxonomic scope" value="Bacteria"/>
</dbReference>
<gene>
    <name evidence="4" type="ordered locus">Dde_3620</name>
</gene>
<dbReference type="InterPro" id="IPR001638">
    <property type="entry name" value="Solute-binding_3/MltF_N"/>
</dbReference>
<evidence type="ECO:0000259" key="3">
    <source>
        <dbReference type="Pfam" id="PF00497"/>
    </source>
</evidence>
<accession>Q30V83</accession>
<dbReference type="SUPFAM" id="SSF53850">
    <property type="entry name" value="Periplasmic binding protein-like II"/>
    <property type="match status" value="1"/>
</dbReference>
<reference evidence="4 5" key="1">
    <citation type="journal article" date="2011" name="J. Bacteriol.">
        <title>Complete genome sequence and updated annotation of Desulfovibrio alaskensis G20.</title>
        <authorList>
            <person name="Hauser L.J."/>
            <person name="Land M.L."/>
            <person name="Brown S.D."/>
            <person name="Larimer F."/>
            <person name="Keller K.L."/>
            <person name="Rapp-Giles B.J."/>
            <person name="Price M.N."/>
            <person name="Lin M."/>
            <person name="Bruce D.C."/>
            <person name="Detter J.C."/>
            <person name="Tapia R."/>
            <person name="Han C.S."/>
            <person name="Goodwin L.A."/>
            <person name="Cheng J.F."/>
            <person name="Pitluck S."/>
            <person name="Copeland A."/>
            <person name="Lucas S."/>
            <person name="Nolan M."/>
            <person name="Lapidus A.L."/>
            <person name="Palumbo A.V."/>
            <person name="Wall J.D."/>
        </authorList>
    </citation>
    <scope>NUCLEOTIDE SEQUENCE [LARGE SCALE GENOMIC DNA]</scope>
    <source>
        <strain evidence="5">ATCC BAA 1058 / DSM 17464 / G20</strain>
    </source>
</reference>
<keyword evidence="5" id="KW-1185">Reference proteome</keyword>
<name>Q30V83_OLEA2</name>
<feature type="signal peptide" evidence="2">
    <location>
        <begin position="1"/>
        <end position="25"/>
    </location>
</feature>
<protein>
    <recommendedName>
        <fullName evidence="3">Solute-binding protein family 3/N-terminal domain-containing protein</fullName>
    </recommendedName>
</protein>
<evidence type="ECO:0000313" key="4">
    <source>
        <dbReference type="EMBL" id="ABB40413.1"/>
    </source>
</evidence>
<dbReference type="Gene3D" id="3.40.190.10">
    <property type="entry name" value="Periplasmic binding protein-like II"/>
    <property type="match status" value="2"/>
</dbReference>
<sequence>MTFLPAAARVALLLCAICFCTAAAAAAGQSALPLPRTVTLAVNSATPPYVLEESGSGLEVDIVRAALKTQGVDVRLLYASQLRMGQLLHEGRVDAITPVSRMAGMQNVFLSANHISYRNIAVSLRANNCTISAVADLKKYVVQAFQNASRFLGSEYLNAVRQSPRYMETPDQAGQVLAFFTRQDRVIVLDERIFRHFVHKIPAEMTDDYVIHTIFPETRYHVAFADAALRNAFNKGLQQIVSDGTYKKITSRYPTLCKTRDCYKRKPEKRPYPRSPDM</sequence>
<dbReference type="STRING" id="207559.Dde_3620"/>
<dbReference type="HOGENOM" id="CLU_070548_0_0_7"/>
<evidence type="ECO:0000256" key="2">
    <source>
        <dbReference type="SAM" id="SignalP"/>
    </source>
</evidence>
<organism evidence="4 5">
    <name type="scientific">Oleidesulfovibrio alaskensis (strain ATCC BAA-1058 / DSM 17464 / G20)</name>
    <name type="common">Desulfovibrio alaskensis</name>
    <dbReference type="NCBI Taxonomy" id="207559"/>
    <lineage>
        <taxon>Bacteria</taxon>
        <taxon>Pseudomonadati</taxon>
        <taxon>Thermodesulfobacteriota</taxon>
        <taxon>Desulfovibrionia</taxon>
        <taxon>Desulfovibrionales</taxon>
        <taxon>Desulfovibrionaceae</taxon>
        <taxon>Oleidesulfovibrio</taxon>
    </lineage>
</organism>
<evidence type="ECO:0000313" key="5">
    <source>
        <dbReference type="Proteomes" id="UP000002710"/>
    </source>
</evidence>
<dbReference type="PANTHER" id="PTHR35936:SF25">
    <property type="entry name" value="ABC TRANSPORTER SUBSTRATE-BINDING PROTEIN"/>
    <property type="match status" value="1"/>
</dbReference>
<dbReference type="KEGG" id="dde:Dde_3620"/>
<dbReference type="AlphaFoldDB" id="Q30V83"/>
<dbReference type="Pfam" id="PF00497">
    <property type="entry name" value="SBP_bac_3"/>
    <property type="match status" value="1"/>
</dbReference>
<evidence type="ECO:0000256" key="1">
    <source>
        <dbReference type="ARBA" id="ARBA00022729"/>
    </source>
</evidence>